<dbReference type="AlphaFoldDB" id="A0A117NIH7"/>
<comment type="caution">
    <text evidence="1">The sequence shown here is derived from an EMBL/GenBank/DDBJ whole genome shotgun (WGS) entry which is preliminary data.</text>
</comment>
<accession>A0A117NIH7</accession>
<geneLocation type="mitochondrion" evidence="1"/>
<reference evidence="1" key="1">
    <citation type="journal article" date="2015" name="Genome Biol. Evol.">
        <title>Organellar Genomes of White Spruce (Picea glauca): Assembly and Annotation.</title>
        <authorList>
            <person name="Jackman S.D."/>
            <person name="Warren R.L."/>
            <person name="Gibb E.A."/>
            <person name="Vandervalk B.P."/>
            <person name="Mohamadi H."/>
            <person name="Chu J."/>
            <person name="Raymond A."/>
            <person name="Pleasance S."/>
            <person name="Coope R."/>
            <person name="Wildung M.R."/>
            <person name="Ritland C.E."/>
            <person name="Bousquet J."/>
            <person name="Jones S.J."/>
            <person name="Bohlmann J."/>
            <person name="Birol I."/>
        </authorList>
    </citation>
    <scope>NUCLEOTIDE SEQUENCE [LARGE SCALE GENOMIC DNA]</scope>
    <source>
        <tissue evidence="1">Flushing bud</tissue>
    </source>
</reference>
<keyword evidence="1" id="KW-0496">Mitochondrion</keyword>
<sequence length="69" mass="7766">MVKTRREPSTSPGIMGVFPGDHTLLREIIDPLSYWNRVFQGRSPCKSDSLPITLKPKSGLHSFFGEDYA</sequence>
<dbReference type="EMBL" id="LKAM01000002">
    <property type="protein sequence ID" value="KUM49927.1"/>
    <property type="molecule type" value="Genomic_DNA"/>
</dbReference>
<evidence type="ECO:0000313" key="1">
    <source>
        <dbReference type="EMBL" id="KUM49927.1"/>
    </source>
</evidence>
<proteinExistence type="predicted"/>
<protein>
    <submittedName>
        <fullName evidence="1">Uncharacterized protein</fullName>
    </submittedName>
</protein>
<gene>
    <name evidence="1" type="ORF">ABT39_MTgene3155</name>
</gene>
<organism evidence="1">
    <name type="scientific">Picea glauca</name>
    <name type="common">White spruce</name>
    <name type="synonym">Pinus glauca</name>
    <dbReference type="NCBI Taxonomy" id="3330"/>
    <lineage>
        <taxon>Eukaryota</taxon>
        <taxon>Viridiplantae</taxon>
        <taxon>Streptophyta</taxon>
        <taxon>Embryophyta</taxon>
        <taxon>Tracheophyta</taxon>
        <taxon>Spermatophyta</taxon>
        <taxon>Pinopsida</taxon>
        <taxon>Pinidae</taxon>
        <taxon>Conifers I</taxon>
        <taxon>Pinales</taxon>
        <taxon>Pinaceae</taxon>
        <taxon>Picea</taxon>
    </lineage>
</organism>
<name>A0A117NIH7_PICGL</name>